<dbReference type="Gene3D" id="1.10.530.10">
    <property type="match status" value="1"/>
</dbReference>
<keyword evidence="3" id="KW-0969">Cilium</keyword>
<dbReference type="InterPro" id="IPR019301">
    <property type="entry name" value="Flagellar_prot_FlgJ_N"/>
</dbReference>
<dbReference type="PANTHER" id="PTHR33308:SF9">
    <property type="entry name" value="PEPTIDOGLYCAN HYDROLASE FLGJ"/>
    <property type="match status" value="1"/>
</dbReference>
<dbReference type="OrthoDB" id="289937at2"/>
<dbReference type="PANTHER" id="PTHR33308">
    <property type="entry name" value="PEPTIDOGLYCAN HYDROLASE FLGJ"/>
    <property type="match status" value="1"/>
</dbReference>
<dbReference type="Gene3D" id="2.10.70.40">
    <property type="entry name" value="peptidoglycan hydrolase"/>
    <property type="match status" value="1"/>
</dbReference>
<dbReference type="InterPro" id="IPR023346">
    <property type="entry name" value="Lysozyme-like_dom_sf"/>
</dbReference>
<keyword evidence="4" id="KW-1185">Reference proteome</keyword>
<dbReference type="Pfam" id="PF10135">
    <property type="entry name" value="Rod-binding"/>
    <property type="match status" value="1"/>
</dbReference>
<reference evidence="4" key="1">
    <citation type="submission" date="2015-08" db="EMBL/GenBank/DDBJ databases">
        <authorList>
            <person name="Babu N.S."/>
            <person name="Beckwith C.J."/>
            <person name="Beseler K.G."/>
            <person name="Brison A."/>
            <person name="Carone J.V."/>
            <person name="Caskin T.P."/>
            <person name="Diamond M."/>
            <person name="Durham M.E."/>
            <person name="Foxe J.M."/>
            <person name="Go M."/>
            <person name="Henderson B.A."/>
            <person name="Jones I.B."/>
            <person name="McGettigan J.A."/>
            <person name="Micheletti S.J."/>
            <person name="Nasrallah M.E."/>
            <person name="Ortiz D."/>
            <person name="Piller C.R."/>
            <person name="Privatt S.R."/>
            <person name="Schneider S.L."/>
            <person name="Sharp S."/>
            <person name="Smith T.C."/>
            <person name="Stanton J.D."/>
            <person name="Ullery H.E."/>
            <person name="Wilson R.J."/>
            <person name="Serrano M.G."/>
            <person name="Buck G."/>
            <person name="Lee V."/>
            <person name="Wang Y."/>
            <person name="Carvalho R."/>
            <person name="Voegtly L."/>
            <person name="Shi R."/>
            <person name="Duckworth R."/>
            <person name="Johnson A."/>
            <person name="Loviza R."/>
            <person name="Walstead R."/>
            <person name="Shah Z."/>
            <person name="Kiflezghi M."/>
            <person name="Wade K."/>
            <person name="Ball S.L."/>
            <person name="Bradley K.W."/>
            <person name="Asai D.J."/>
            <person name="Bowman C.A."/>
            <person name="Russell D.A."/>
            <person name="Pope W.H."/>
            <person name="Jacobs-Sera D."/>
            <person name="Hendrix R.W."/>
            <person name="Hatfull G.F."/>
        </authorList>
    </citation>
    <scope>NUCLEOTIDE SEQUENCE [LARGE SCALE GENOMIC DNA]</scope>
    <source>
        <strain evidence="4">JCM 19170</strain>
    </source>
</reference>
<dbReference type="GO" id="GO:0004040">
    <property type="term" value="F:amidase activity"/>
    <property type="evidence" value="ECO:0007669"/>
    <property type="project" value="InterPro"/>
</dbReference>
<sequence length="376" mass="39482">MSVPSVPAFDPRSLRSLQNLAKQGDSPEALRAAAKQFEAVMLQQMLKAMRATVPRNDFTSSDAERMFQEMSDQQLAQNLAAGHGLGLGELLARQLQQRLGKTAEAAATDTSPAAAGAVASGSESAGAGAAAGISLAGVLRRPANFAAARQMAAEAGAPVEEKGFFAALGGADDTAAPLVPLEEDEAKPLLAPEGAGAGLLPALSSAASEVRRAQDGADVPEKIRRFVQDTLPQAKRAAAQLGVPPEFLVAQAALESGWGEAVITRPDGRSSHNLFNIKAGSSWSGPTVTLPVTEYDGGRAVTENARFRVYPSYAAAFDDYVRLIRDNERYAGVPGSRTPREFALALVRGGYATDPRYADKIVSILQDRRFRAALPG</sequence>
<evidence type="ECO:0000259" key="2">
    <source>
        <dbReference type="SMART" id="SM00047"/>
    </source>
</evidence>
<organism evidence="3 4">
    <name type="scientific">Tepidiphilus thermophilus</name>
    <dbReference type="NCBI Taxonomy" id="876478"/>
    <lineage>
        <taxon>Bacteria</taxon>
        <taxon>Pseudomonadati</taxon>
        <taxon>Pseudomonadota</taxon>
        <taxon>Hydrogenophilia</taxon>
        <taxon>Hydrogenophilales</taxon>
        <taxon>Hydrogenophilaceae</taxon>
        <taxon>Tepidiphilus</taxon>
    </lineage>
</organism>
<keyword evidence="1" id="KW-0378">Hydrolase</keyword>
<dbReference type="EMBL" id="CYHH01000011">
    <property type="protein sequence ID" value="CUB07770.1"/>
    <property type="molecule type" value="Genomic_DNA"/>
</dbReference>
<dbReference type="RefSeq" id="WP_055424041.1">
    <property type="nucleotide sequence ID" value="NZ_CYHH01000011.1"/>
</dbReference>
<dbReference type="SMART" id="SM00047">
    <property type="entry name" value="LYZ2"/>
    <property type="match status" value="1"/>
</dbReference>
<dbReference type="Pfam" id="PF01832">
    <property type="entry name" value="Glucosaminidase"/>
    <property type="match status" value="1"/>
</dbReference>
<evidence type="ECO:0000313" key="3">
    <source>
        <dbReference type="EMBL" id="CUB07770.1"/>
    </source>
</evidence>
<keyword evidence="3" id="KW-0966">Cell projection</keyword>
<keyword evidence="3" id="KW-0282">Flagellum</keyword>
<feature type="domain" description="Mannosyl-glycoprotein endo-beta-N-acetylglucosamidase-like" evidence="2">
    <location>
        <begin position="216"/>
        <end position="371"/>
    </location>
</feature>
<gene>
    <name evidence="3" type="ORF">Ga0061068_11163</name>
</gene>
<protein>
    <submittedName>
        <fullName evidence="3">Flagellar rod assembly protein/muramidase FlgJ</fullName>
    </submittedName>
</protein>
<dbReference type="GO" id="GO:0071973">
    <property type="term" value="P:bacterial-type flagellum-dependent cell motility"/>
    <property type="evidence" value="ECO:0007669"/>
    <property type="project" value="TreeGrafter"/>
</dbReference>
<dbReference type="AlphaFoldDB" id="A0A0K6IXC1"/>
<dbReference type="Proteomes" id="UP000182108">
    <property type="component" value="Unassembled WGS sequence"/>
</dbReference>
<accession>A0A0K6IXC1</accession>
<evidence type="ECO:0000313" key="4">
    <source>
        <dbReference type="Proteomes" id="UP000182108"/>
    </source>
</evidence>
<dbReference type="InterPro" id="IPR002901">
    <property type="entry name" value="MGlyc_endo_b_GlcNAc-like_dom"/>
</dbReference>
<dbReference type="InterPro" id="IPR051056">
    <property type="entry name" value="Glycosyl_Hydrolase_73"/>
</dbReference>
<dbReference type="SUPFAM" id="SSF53955">
    <property type="entry name" value="Lysozyme-like"/>
    <property type="match status" value="1"/>
</dbReference>
<name>A0A0K6IXC1_9PROT</name>
<evidence type="ECO:0000256" key="1">
    <source>
        <dbReference type="ARBA" id="ARBA00022801"/>
    </source>
</evidence>
<dbReference type="PRINTS" id="PR01002">
    <property type="entry name" value="FLGFLGJ"/>
</dbReference>
<proteinExistence type="predicted"/>